<keyword evidence="4" id="KW-1185">Reference proteome</keyword>
<evidence type="ECO:0000259" key="1">
    <source>
        <dbReference type="Pfam" id="PF10988"/>
    </source>
</evidence>
<dbReference type="InterPro" id="IPR021255">
    <property type="entry name" value="DUF2807"/>
</dbReference>
<protein>
    <submittedName>
        <fullName evidence="2">DUF2807 domain-containing protein</fullName>
    </submittedName>
</protein>
<organism evidence="2 4">
    <name type="scientific">Mangrovimonas cancribranchiae</name>
    <dbReference type="NCBI Taxonomy" id="3080055"/>
    <lineage>
        <taxon>Bacteria</taxon>
        <taxon>Pseudomonadati</taxon>
        <taxon>Bacteroidota</taxon>
        <taxon>Flavobacteriia</taxon>
        <taxon>Flavobacteriales</taxon>
        <taxon>Flavobacteriaceae</taxon>
        <taxon>Mangrovimonas</taxon>
    </lineage>
</organism>
<name>A0AAU6NY94_9FLAO</name>
<dbReference type="KEGG" id="mcaa:R3L15_09070"/>
<dbReference type="AlphaFoldDB" id="A0AAU6NY94"/>
<evidence type="ECO:0000313" key="3">
    <source>
        <dbReference type="EMBL" id="WXA12271.1"/>
    </source>
</evidence>
<sequence>MKKHVFLTGIFSILILSVFAQEKIKGNRNVTIVETKIDPFNKLVISQDFEVVLVKGFDASVEIEADENLHNVINFNVSNGVLALSSDYKITSKKKLNITIKYTEDLSFIQLKNDAEISAISAFNSPEITLELHDNSNTELNIESKKLNIIAQAKSKLKLNIQSDSVHLELNESSKMEALINGQYLKADLYQSAKADIEGTCAELHLNTMNFTDFIGKNFTCKNSKILAEDSSDVTTHTEEHLILEATGDSEIELYGLPKITIDKFSGTTELKKKEL</sequence>
<evidence type="ECO:0000313" key="2">
    <source>
        <dbReference type="EMBL" id="WXA02568.1"/>
    </source>
</evidence>
<gene>
    <name evidence="3" type="ORF">R3L15_09070</name>
    <name evidence="2" type="ORF">R3L16_12520</name>
</gene>
<dbReference type="Proteomes" id="UP001368318">
    <property type="component" value="Chromosome"/>
</dbReference>
<dbReference type="Pfam" id="PF10988">
    <property type="entry name" value="DUF2807"/>
    <property type="match status" value="1"/>
</dbReference>
<feature type="domain" description="Putative auto-transporter adhesin head GIN" evidence="1">
    <location>
        <begin position="39"/>
        <end position="178"/>
    </location>
</feature>
<dbReference type="RefSeq" id="WP_338731248.1">
    <property type="nucleotide sequence ID" value="NZ_CP136924.1"/>
</dbReference>
<accession>A0AAU6NY94</accession>
<proteinExistence type="predicted"/>
<dbReference type="EMBL" id="CP136925">
    <property type="protein sequence ID" value="WXA12271.1"/>
    <property type="molecule type" value="Genomic_DNA"/>
</dbReference>
<dbReference type="EMBL" id="CP136924">
    <property type="protein sequence ID" value="WXA02568.1"/>
    <property type="molecule type" value="Genomic_DNA"/>
</dbReference>
<dbReference type="Gene3D" id="2.160.20.120">
    <property type="match status" value="1"/>
</dbReference>
<reference evidence="2 4" key="1">
    <citation type="submission" date="2023-10" db="EMBL/GenBank/DDBJ databases">
        <title>Culture-based analysis of two novel bacteria associated with mangrove crab gills.</title>
        <authorList>
            <person name="Yang X."/>
            <person name="Garuglieri E."/>
            <person name="Van Goethem M.W."/>
            <person name="Fusi M."/>
            <person name="Marasco R."/>
            <person name="Daffonchio D.G."/>
        </authorList>
    </citation>
    <scope>NUCLEOTIDE SEQUENCE [LARGE SCALE GENOMIC DNA]</scope>
    <source>
        <strain evidence="3">UG2-1</strain>
        <strain evidence="2">UG2-2</strain>
        <strain evidence="4">UG2_2</strain>
    </source>
</reference>
<evidence type="ECO:0000313" key="4">
    <source>
        <dbReference type="Proteomes" id="UP001368318"/>
    </source>
</evidence>